<keyword evidence="2" id="KW-1185">Reference proteome</keyword>
<dbReference type="Proteomes" id="UP000515561">
    <property type="component" value="Chromosome"/>
</dbReference>
<evidence type="ECO:0000313" key="1">
    <source>
        <dbReference type="EMBL" id="BCJ96322.1"/>
    </source>
</evidence>
<proteinExistence type="predicted"/>
<accession>A0A6S6RAQ0</accession>
<dbReference type="RefSeq" id="WP_184093186.1">
    <property type="nucleotide sequence ID" value="NZ_AP023367.1"/>
</dbReference>
<dbReference type="KEGG" id="acel:acsn021_38910"/>
<name>A0A6S6RAQ0_9FIRM</name>
<organism evidence="1 2">
    <name type="scientific">Anaerocolumna cellulosilytica</name>
    <dbReference type="NCBI Taxonomy" id="433286"/>
    <lineage>
        <taxon>Bacteria</taxon>
        <taxon>Bacillati</taxon>
        <taxon>Bacillota</taxon>
        <taxon>Clostridia</taxon>
        <taxon>Lachnospirales</taxon>
        <taxon>Lachnospiraceae</taxon>
        <taxon>Anaerocolumna</taxon>
    </lineage>
</organism>
<reference evidence="1 2" key="1">
    <citation type="journal article" date="2016" name="Int. J. Syst. Evol. Microbiol.">
        <title>Descriptions of Anaerotaenia torta gen. nov., sp. nov. and Anaerocolumna cellulosilytica gen. nov., sp. nov. isolated from a methanogenic reactor of cattle waste.</title>
        <authorList>
            <person name="Uek A."/>
            <person name="Ohtaki Y."/>
            <person name="Kaku N."/>
            <person name="Ueki K."/>
        </authorList>
    </citation>
    <scope>NUCLEOTIDE SEQUENCE [LARGE SCALE GENOMIC DNA]</scope>
    <source>
        <strain evidence="1 2">SN021</strain>
    </source>
</reference>
<protein>
    <submittedName>
        <fullName evidence="1">Uncharacterized protein</fullName>
    </submittedName>
</protein>
<dbReference type="EMBL" id="AP023367">
    <property type="protein sequence ID" value="BCJ96322.1"/>
    <property type="molecule type" value="Genomic_DNA"/>
</dbReference>
<gene>
    <name evidence="1" type="ORF">acsn021_38910</name>
</gene>
<evidence type="ECO:0000313" key="2">
    <source>
        <dbReference type="Proteomes" id="UP000515561"/>
    </source>
</evidence>
<sequence>MNNNGKEITNTIGFLLKELHKEWDRSGIATASVVIAIEEIKEVNQVLFRKISETQHLVEANDMTWKESVVLSKKCYVLLRLVRKIKAKEGMKNQKVRNQELSIPLDKEELKLFKELFGAKIK</sequence>
<dbReference type="AlphaFoldDB" id="A0A6S6RAQ0"/>